<comment type="caution">
    <text evidence="2">The sequence shown here is derived from an EMBL/GenBank/DDBJ whole genome shotgun (WGS) entry which is preliminary data.</text>
</comment>
<organism evidence="2 3">
    <name type="scientific">Brachionus calyciflorus</name>
    <dbReference type="NCBI Taxonomy" id="104777"/>
    <lineage>
        <taxon>Eukaryota</taxon>
        <taxon>Metazoa</taxon>
        <taxon>Spiralia</taxon>
        <taxon>Gnathifera</taxon>
        <taxon>Rotifera</taxon>
        <taxon>Eurotatoria</taxon>
        <taxon>Monogononta</taxon>
        <taxon>Pseudotrocha</taxon>
        <taxon>Ploima</taxon>
        <taxon>Brachionidae</taxon>
        <taxon>Brachionus</taxon>
    </lineage>
</organism>
<dbReference type="EMBL" id="CAJNOC010002540">
    <property type="protein sequence ID" value="CAF0939039.1"/>
    <property type="molecule type" value="Genomic_DNA"/>
</dbReference>
<feature type="region of interest" description="Disordered" evidence="1">
    <location>
        <begin position="1"/>
        <end position="55"/>
    </location>
</feature>
<feature type="compositionally biased region" description="Polar residues" evidence="1">
    <location>
        <begin position="1"/>
        <end position="15"/>
    </location>
</feature>
<sequence>MSLIVNESQSFGPSKNDSKIKPKHHEVPNLESMKKQSEMDEQKTSKSIMALKKNQSSNERTLKIFQNKTNMSFKSVEEYLVFYRNKIKHQDYQYLKEPDLNFIPTRLNKNGLPDLRFTENRKVFLPKGLNKNGTPDLRLKQNQLLLFLRKQEIFKKIEKKNYTIWTDAGTHFRCAEFLYYLFNELANEKIMVKYNIFGEKHGKNRRDQHFSVISNFVRQASLEKMLCSSQDIVDAIHKQQSLSNEYRKKRNLGPILTYAFIIEPNTQIIGNFRMVENISSYYYFFYDEKFTDLYNNY</sequence>
<keyword evidence="3" id="KW-1185">Reference proteome</keyword>
<proteinExistence type="predicted"/>
<evidence type="ECO:0000313" key="3">
    <source>
        <dbReference type="Proteomes" id="UP000663879"/>
    </source>
</evidence>
<dbReference type="Proteomes" id="UP000663879">
    <property type="component" value="Unassembled WGS sequence"/>
</dbReference>
<name>A0A814CAV0_9BILA</name>
<evidence type="ECO:0000256" key="1">
    <source>
        <dbReference type="SAM" id="MobiDB-lite"/>
    </source>
</evidence>
<evidence type="ECO:0000313" key="2">
    <source>
        <dbReference type="EMBL" id="CAF0939039.1"/>
    </source>
</evidence>
<dbReference type="AlphaFoldDB" id="A0A814CAV0"/>
<gene>
    <name evidence="2" type="ORF">OXX778_LOCUS13328</name>
</gene>
<protein>
    <submittedName>
        <fullName evidence="2">Uncharacterized protein</fullName>
    </submittedName>
</protein>
<accession>A0A814CAV0</accession>
<feature type="compositionally biased region" description="Basic and acidic residues" evidence="1">
    <location>
        <begin position="16"/>
        <end position="44"/>
    </location>
</feature>
<reference evidence="2" key="1">
    <citation type="submission" date="2021-02" db="EMBL/GenBank/DDBJ databases">
        <authorList>
            <person name="Nowell W R."/>
        </authorList>
    </citation>
    <scope>NUCLEOTIDE SEQUENCE</scope>
    <source>
        <strain evidence="2">Ploen Becks lab</strain>
    </source>
</reference>